<feature type="region of interest" description="Disordered" evidence="1">
    <location>
        <begin position="146"/>
        <end position="190"/>
    </location>
</feature>
<dbReference type="EMBL" id="JBHLTN010000018">
    <property type="protein sequence ID" value="MFC0592823.1"/>
    <property type="molecule type" value="Genomic_DNA"/>
</dbReference>
<keyword evidence="3" id="KW-1185">Reference proteome</keyword>
<protein>
    <submittedName>
        <fullName evidence="2">Type II secretion system protein N</fullName>
    </submittedName>
</protein>
<dbReference type="Proteomes" id="UP001589834">
    <property type="component" value="Unassembled WGS sequence"/>
</dbReference>
<evidence type="ECO:0000313" key="3">
    <source>
        <dbReference type="Proteomes" id="UP001589834"/>
    </source>
</evidence>
<feature type="compositionally biased region" description="Pro residues" evidence="1">
    <location>
        <begin position="159"/>
        <end position="171"/>
    </location>
</feature>
<comment type="caution">
    <text evidence="2">The sequence shown here is derived from an EMBL/GenBank/DDBJ whole genome shotgun (WGS) entry which is preliminary data.</text>
</comment>
<reference evidence="2 3" key="1">
    <citation type="submission" date="2024-09" db="EMBL/GenBank/DDBJ databases">
        <authorList>
            <person name="Sun Q."/>
            <person name="Mori K."/>
        </authorList>
    </citation>
    <scope>NUCLEOTIDE SEQUENCE [LARGE SCALE GENOMIC DNA]</scope>
    <source>
        <strain evidence="2 3">NCAIM B.02336</strain>
    </source>
</reference>
<sequence length="190" mass="18977">MSSSRLAPRLPVALVTTVLWALAAGSAAGWALQWGGAQRPVDVPVAGTAPAAAPALDVAAVARALGAQPSAAAPADPDLAGRLALRGVLTHGAGGAALIALDGQPARPLRVGATLDGLEGGWTLRSVTPSAAVLAAKGRELRLELPLPDERPRSTAAPLPRPVATPVPRPVVAPSVATPYPGMGVNLPQR</sequence>
<organism evidence="2 3">
    <name type="scientific">Ottowia pentelensis</name>
    <dbReference type="NCBI Taxonomy" id="511108"/>
    <lineage>
        <taxon>Bacteria</taxon>
        <taxon>Pseudomonadati</taxon>
        <taxon>Pseudomonadota</taxon>
        <taxon>Betaproteobacteria</taxon>
        <taxon>Burkholderiales</taxon>
        <taxon>Comamonadaceae</taxon>
        <taxon>Ottowia</taxon>
    </lineage>
</organism>
<dbReference type="RefSeq" id="WP_377482563.1">
    <property type="nucleotide sequence ID" value="NZ_JBHLTN010000018.1"/>
</dbReference>
<accession>A0ABV6PUU3</accession>
<proteinExistence type="predicted"/>
<name>A0ABV6PUU3_9BURK</name>
<evidence type="ECO:0000313" key="2">
    <source>
        <dbReference type="EMBL" id="MFC0592823.1"/>
    </source>
</evidence>
<gene>
    <name evidence="2" type="ORF">ACFFGG_09660</name>
</gene>
<evidence type="ECO:0000256" key="1">
    <source>
        <dbReference type="SAM" id="MobiDB-lite"/>
    </source>
</evidence>